<feature type="compositionally biased region" description="Basic and acidic residues" evidence="1">
    <location>
        <begin position="1"/>
        <end position="17"/>
    </location>
</feature>
<name>A0AA42CLJ3_9HYPH</name>
<accession>A0AA42CLJ3</accession>
<feature type="region of interest" description="Disordered" evidence="1">
    <location>
        <begin position="1"/>
        <end position="139"/>
    </location>
</feature>
<evidence type="ECO:0000313" key="4">
    <source>
        <dbReference type="EMBL" id="MCW6507427.1"/>
    </source>
</evidence>
<evidence type="ECO:0000313" key="5">
    <source>
        <dbReference type="Proteomes" id="UP001165667"/>
    </source>
</evidence>
<organism evidence="4 5">
    <name type="scientific">Lichenifustis flavocetrariae</name>
    <dbReference type="NCBI Taxonomy" id="2949735"/>
    <lineage>
        <taxon>Bacteria</taxon>
        <taxon>Pseudomonadati</taxon>
        <taxon>Pseudomonadota</taxon>
        <taxon>Alphaproteobacteria</taxon>
        <taxon>Hyphomicrobiales</taxon>
        <taxon>Lichenihabitantaceae</taxon>
        <taxon>Lichenifustis</taxon>
    </lineage>
</organism>
<evidence type="ECO:0000256" key="1">
    <source>
        <dbReference type="SAM" id="MobiDB-lite"/>
    </source>
</evidence>
<evidence type="ECO:0000259" key="3">
    <source>
        <dbReference type="Pfam" id="PF19197"/>
    </source>
</evidence>
<sequence length="177" mass="19523">MSGTADKTDPSLWEKVKRQVTASDKGGKPGQWSARKAQLAVHDYKQEGGGYKGKKSTDNHLTQWTEEQWGTKSGKPSLETAERYLPKAAREALSPDEYRRTSAKKRADMRKGKQASAQPRDVAEKTSHSRKAPVELATGRASKAALYAEAKRLDIEGRSKMSKDELVAALLHASERA</sequence>
<dbReference type="InterPro" id="IPR043803">
    <property type="entry name" value="DUF5872"/>
</dbReference>
<dbReference type="Proteomes" id="UP001165667">
    <property type="component" value="Unassembled WGS sequence"/>
</dbReference>
<dbReference type="AlphaFoldDB" id="A0AA42CLJ3"/>
<feature type="compositionally biased region" description="Basic and acidic residues" evidence="1">
    <location>
        <begin position="80"/>
        <end position="90"/>
    </location>
</feature>
<feature type="compositionally biased region" description="Polar residues" evidence="1">
    <location>
        <begin position="59"/>
        <end position="71"/>
    </location>
</feature>
<feature type="domain" description="DUF5872" evidence="3">
    <location>
        <begin position="8"/>
        <end position="78"/>
    </location>
</feature>
<proteinExistence type="predicted"/>
<dbReference type="Pfam" id="PF19197">
    <property type="entry name" value="DUF5872"/>
    <property type="match status" value="1"/>
</dbReference>
<dbReference type="Pfam" id="PF07498">
    <property type="entry name" value="Rho_N"/>
    <property type="match status" value="1"/>
</dbReference>
<feature type="domain" description="Rho termination factor-like N-terminal" evidence="2">
    <location>
        <begin position="145"/>
        <end position="173"/>
    </location>
</feature>
<comment type="caution">
    <text evidence="4">The sequence shown here is derived from an EMBL/GenBank/DDBJ whole genome shotgun (WGS) entry which is preliminary data.</text>
</comment>
<evidence type="ECO:0000259" key="2">
    <source>
        <dbReference type="Pfam" id="PF07498"/>
    </source>
</evidence>
<dbReference type="RefSeq" id="WP_282583772.1">
    <property type="nucleotide sequence ID" value="NZ_JAMOIM010000002.1"/>
</dbReference>
<feature type="compositionally biased region" description="Basic and acidic residues" evidence="1">
    <location>
        <begin position="96"/>
        <end position="111"/>
    </location>
</feature>
<dbReference type="EMBL" id="JAMOIM010000002">
    <property type="protein sequence ID" value="MCW6507427.1"/>
    <property type="molecule type" value="Genomic_DNA"/>
</dbReference>
<keyword evidence="5" id="KW-1185">Reference proteome</keyword>
<reference evidence="4" key="1">
    <citation type="submission" date="2022-05" db="EMBL/GenBank/DDBJ databases">
        <authorList>
            <person name="Pankratov T."/>
        </authorList>
    </citation>
    <scope>NUCLEOTIDE SEQUENCE</scope>
    <source>
        <strain evidence="4">BP6-180914</strain>
    </source>
</reference>
<gene>
    <name evidence="4" type="ORF">M8523_05255</name>
</gene>
<protein>
    <submittedName>
        <fullName evidence="4">DUF5872 domain-containing protein</fullName>
    </submittedName>
</protein>
<dbReference type="InterPro" id="IPR011112">
    <property type="entry name" value="Rho-like_N"/>
</dbReference>